<gene>
    <name evidence="2" type="ORF">CLOTH_11600</name>
</gene>
<dbReference type="EMBL" id="MZGW01000003">
    <property type="protein sequence ID" value="OPJ55982.1"/>
    <property type="molecule type" value="Genomic_DNA"/>
</dbReference>
<dbReference type="AlphaFoldDB" id="A0A1V4I7M6"/>
<name>A0A1V4I7M6_9FIRM</name>
<sequence length="156" mass="17473">MEELKLDQCEETTRNQSPEETQASIPSVDPCEYIVGNVSETIEISKNSKICEVKADFRVNKQRSVRIWGQVKDCNENPVKCALVKLVKQVCRCGKVDYVGVAHTVTDCKGFYQFDVCVPEAIEKYKVIVSKPAHGLEIIKLTECAPCGKDKCLCIK</sequence>
<comment type="caution">
    <text evidence="2">The sequence shown here is derived from an EMBL/GenBank/DDBJ whole genome shotgun (WGS) entry which is preliminary data.</text>
</comment>
<proteinExistence type="predicted"/>
<keyword evidence="3" id="KW-1185">Reference proteome</keyword>
<feature type="compositionally biased region" description="Basic and acidic residues" evidence="1">
    <location>
        <begin position="1"/>
        <end position="13"/>
    </location>
</feature>
<protein>
    <submittedName>
        <fullName evidence="2">Uncharacterized protein</fullName>
    </submittedName>
</protein>
<dbReference type="InterPro" id="IPR008969">
    <property type="entry name" value="CarboxyPept-like_regulatory"/>
</dbReference>
<dbReference type="SUPFAM" id="SSF49464">
    <property type="entry name" value="Carboxypeptidase regulatory domain-like"/>
    <property type="match status" value="1"/>
</dbReference>
<dbReference type="RefSeq" id="WP_079412044.1">
    <property type="nucleotide sequence ID" value="NZ_MZGW01000003.1"/>
</dbReference>
<feature type="compositionally biased region" description="Polar residues" evidence="1">
    <location>
        <begin position="14"/>
        <end position="25"/>
    </location>
</feature>
<evidence type="ECO:0000313" key="3">
    <source>
        <dbReference type="Proteomes" id="UP000190140"/>
    </source>
</evidence>
<evidence type="ECO:0000313" key="2">
    <source>
        <dbReference type="EMBL" id="OPJ55982.1"/>
    </source>
</evidence>
<evidence type="ECO:0000256" key="1">
    <source>
        <dbReference type="SAM" id="MobiDB-lite"/>
    </source>
</evidence>
<feature type="region of interest" description="Disordered" evidence="1">
    <location>
        <begin position="1"/>
        <end position="25"/>
    </location>
</feature>
<reference evidence="2 3" key="1">
    <citation type="submission" date="2017-03" db="EMBL/GenBank/DDBJ databases">
        <title>Genome sequence of Clostridium thermoalcaliphilum DSM 7309.</title>
        <authorList>
            <person name="Poehlein A."/>
            <person name="Daniel R."/>
        </authorList>
    </citation>
    <scope>NUCLEOTIDE SEQUENCE [LARGE SCALE GENOMIC DNA]</scope>
    <source>
        <strain evidence="2 3">DSM 7309</strain>
    </source>
</reference>
<accession>A0A1V4I7M6</accession>
<organism evidence="2 3">
    <name type="scientific">Alkalithermobacter paradoxus</name>
    <dbReference type="NCBI Taxonomy" id="29349"/>
    <lineage>
        <taxon>Bacteria</taxon>
        <taxon>Bacillati</taxon>
        <taxon>Bacillota</taxon>
        <taxon>Clostridia</taxon>
        <taxon>Peptostreptococcales</taxon>
        <taxon>Tepidibacteraceae</taxon>
        <taxon>Alkalithermobacter</taxon>
    </lineage>
</organism>
<dbReference type="Proteomes" id="UP000190140">
    <property type="component" value="Unassembled WGS sequence"/>
</dbReference>
<dbReference type="OrthoDB" id="1911152at2"/>